<evidence type="ECO:0000313" key="2">
    <source>
        <dbReference type="EMBL" id="QPE03895.1"/>
    </source>
</evidence>
<organism evidence="2 3">
    <name type="scientific">Microbacterium schleiferi</name>
    <dbReference type="NCBI Taxonomy" id="69362"/>
    <lineage>
        <taxon>Bacteria</taxon>
        <taxon>Bacillati</taxon>
        <taxon>Actinomycetota</taxon>
        <taxon>Actinomycetes</taxon>
        <taxon>Micrococcales</taxon>
        <taxon>Microbacteriaceae</taxon>
        <taxon>Microbacterium</taxon>
    </lineage>
</organism>
<feature type="transmembrane region" description="Helical" evidence="1">
    <location>
        <begin position="26"/>
        <end position="45"/>
    </location>
</feature>
<dbReference type="EMBL" id="CP064760">
    <property type="protein sequence ID" value="QPE03895.1"/>
    <property type="molecule type" value="Genomic_DNA"/>
</dbReference>
<gene>
    <name evidence="2" type="ORF">IT882_11610</name>
</gene>
<accession>A0A7S8MWP8</accession>
<keyword evidence="3" id="KW-1185">Reference proteome</keyword>
<proteinExistence type="predicted"/>
<reference evidence="2 3" key="1">
    <citation type="submission" date="2020-11" db="EMBL/GenBank/DDBJ databases">
        <title>Amino acid is mineralized and recycled by bacteria in oceanic microbiome.</title>
        <authorList>
            <person name="Zheng L.Y."/>
        </authorList>
    </citation>
    <scope>NUCLEOTIDE SEQUENCE [LARGE SCALE GENOMIC DNA]</scope>
    <source>
        <strain evidence="2 3">A32-1</strain>
    </source>
</reference>
<evidence type="ECO:0008006" key="4">
    <source>
        <dbReference type="Google" id="ProtNLM"/>
    </source>
</evidence>
<dbReference type="RefSeq" id="WP_195691986.1">
    <property type="nucleotide sequence ID" value="NZ_CP064760.1"/>
</dbReference>
<evidence type="ECO:0000256" key="1">
    <source>
        <dbReference type="SAM" id="Phobius"/>
    </source>
</evidence>
<dbReference type="Proteomes" id="UP000594480">
    <property type="component" value="Chromosome"/>
</dbReference>
<dbReference type="AlphaFoldDB" id="A0A7S8MWP8"/>
<evidence type="ECO:0000313" key="3">
    <source>
        <dbReference type="Proteomes" id="UP000594480"/>
    </source>
</evidence>
<dbReference type="KEGG" id="msf:IT882_11610"/>
<name>A0A7S8MWP8_9MICO</name>
<keyword evidence="1" id="KW-0472">Membrane</keyword>
<keyword evidence="1" id="KW-1133">Transmembrane helix</keyword>
<keyword evidence="1" id="KW-0812">Transmembrane</keyword>
<sequence length="54" mass="5968">MWTVLIILLVAWAVLSIVGFAFEGLLWLAIIGIVLFIGTVIFGIIRQRARGKKA</sequence>
<protein>
    <recommendedName>
        <fullName evidence="4">LPXTG cell wall anchor domain-containing protein</fullName>
    </recommendedName>
</protein>